<dbReference type="RefSeq" id="WP_116274222.1">
    <property type="nucleotide sequence ID" value="NZ_KZ859521.1"/>
</dbReference>
<dbReference type="CDD" id="cd06170">
    <property type="entry name" value="LuxR_C_like"/>
    <property type="match status" value="1"/>
</dbReference>
<dbReference type="Proteomes" id="UP000256748">
    <property type="component" value="Unassembled WGS sequence"/>
</dbReference>
<proteinExistence type="predicted"/>
<organism evidence="2 3">
    <name type="scientific">Rhizobium leguminosarum bv. trifolii</name>
    <dbReference type="NCBI Taxonomy" id="386"/>
    <lineage>
        <taxon>Bacteria</taxon>
        <taxon>Pseudomonadati</taxon>
        <taxon>Pseudomonadota</taxon>
        <taxon>Alphaproteobacteria</taxon>
        <taxon>Hyphomicrobiales</taxon>
        <taxon>Rhizobiaceae</taxon>
        <taxon>Rhizobium/Agrobacterium group</taxon>
        <taxon>Rhizobium</taxon>
    </lineage>
</organism>
<name>A0A3E1BFJ9_RHILT</name>
<evidence type="ECO:0000313" key="3">
    <source>
        <dbReference type="Proteomes" id="UP000256748"/>
    </source>
</evidence>
<dbReference type="InterPro" id="IPR036388">
    <property type="entry name" value="WH-like_DNA-bd_sf"/>
</dbReference>
<evidence type="ECO:0000313" key="2">
    <source>
        <dbReference type="EMBL" id="RFB91104.1"/>
    </source>
</evidence>
<dbReference type="GO" id="GO:0006355">
    <property type="term" value="P:regulation of DNA-templated transcription"/>
    <property type="evidence" value="ECO:0007669"/>
    <property type="project" value="InterPro"/>
</dbReference>
<sequence length="229" mass="25094">MRPQATFKQISRSLMDSWISSPDGLAAPEDIYGHVCQLIRPNMVLVVVDVRPTDPLDFGIDVVQGYRLPTGLADIGTLRRSRSFADVPDTKYLHETVIPVYVGAVQRRRPTMGRVATRVLDTVIAYDQIILPQKNSSERSEWCIGLLDIHFLLPAGTKDGSLDDVDLTILQLLAEGSSTKEIASASNLSYRTIEHRIDNLKSRFGAKNIAHLAVLSIAAGLGGMASKDP</sequence>
<comment type="caution">
    <text evidence="2">The sequence shown here is derived from an EMBL/GenBank/DDBJ whole genome shotgun (WGS) entry which is preliminary data.</text>
</comment>
<dbReference type="PROSITE" id="PS50043">
    <property type="entry name" value="HTH_LUXR_2"/>
    <property type="match status" value="1"/>
</dbReference>
<dbReference type="SMART" id="SM00421">
    <property type="entry name" value="HTH_LUXR"/>
    <property type="match status" value="1"/>
</dbReference>
<dbReference type="AlphaFoldDB" id="A0A3E1BFJ9"/>
<reference evidence="2 3" key="1">
    <citation type="submission" date="2017-03" db="EMBL/GenBank/DDBJ databases">
        <title>Genome analysis of Rhizobial strains effectives or ineffectives for nitrogen fixation isolated from bean seeds.</title>
        <authorList>
            <person name="Peralta H."/>
            <person name="Aguilar-Vera A."/>
            <person name="Mora Y."/>
            <person name="Vargas-Lagunas C."/>
            <person name="Girard L."/>
            <person name="Mora J."/>
        </authorList>
    </citation>
    <scope>NUCLEOTIDE SEQUENCE [LARGE SCALE GENOMIC DNA]</scope>
    <source>
        <strain evidence="2 3">CCGM5</strain>
    </source>
</reference>
<protein>
    <recommendedName>
        <fullName evidence="1">HTH luxR-type domain-containing protein</fullName>
    </recommendedName>
</protein>
<dbReference type="SUPFAM" id="SSF46894">
    <property type="entry name" value="C-terminal effector domain of the bipartite response regulators"/>
    <property type="match status" value="1"/>
</dbReference>
<dbReference type="GO" id="GO:0003677">
    <property type="term" value="F:DNA binding"/>
    <property type="evidence" value="ECO:0007669"/>
    <property type="project" value="InterPro"/>
</dbReference>
<evidence type="ECO:0000259" key="1">
    <source>
        <dbReference type="PROSITE" id="PS50043"/>
    </source>
</evidence>
<gene>
    <name evidence="2" type="ORF">B5K10_17465</name>
</gene>
<dbReference type="Pfam" id="PF00196">
    <property type="entry name" value="GerE"/>
    <property type="match status" value="1"/>
</dbReference>
<feature type="domain" description="HTH luxR-type" evidence="1">
    <location>
        <begin position="155"/>
        <end position="220"/>
    </location>
</feature>
<accession>A0A3E1BFJ9</accession>
<dbReference type="InterPro" id="IPR016032">
    <property type="entry name" value="Sig_transdc_resp-reg_C-effctor"/>
</dbReference>
<dbReference type="EMBL" id="NAOO01000019">
    <property type="protein sequence ID" value="RFB91104.1"/>
    <property type="molecule type" value="Genomic_DNA"/>
</dbReference>
<dbReference type="InterPro" id="IPR000792">
    <property type="entry name" value="Tscrpt_reg_LuxR_C"/>
</dbReference>
<dbReference type="Gene3D" id="1.10.10.10">
    <property type="entry name" value="Winged helix-like DNA-binding domain superfamily/Winged helix DNA-binding domain"/>
    <property type="match status" value="1"/>
</dbReference>